<keyword evidence="2" id="KW-1185">Reference proteome</keyword>
<sequence>MGTDQWQTRGLIVGHVKKSMWWGNRGRTSQMAYQVVQRT</sequence>
<dbReference type="EMBL" id="PVTD01000012">
    <property type="protein sequence ID" value="PRY20641.1"/>
    <property type="molecule type" value="Genomic_DNA"/>
</dbReference>
<reference evidence="1 2" key="1">
    <citation type="submission" date="2018-03" db="EMBL/GenBank/DDBJ databases">
        <title>Genomic Encyclopedia of Archaeal and Bacterial Type Strains, Phase II (KMG-II): from individual species to whole genera.</title>
        <authorList>
            <person name="Goeker M."/>
        </authorList>
    </citation>
    <scope>NUCLEOTIDE SEQUENCE [LARGE SCALE GENOMIC DNA]</scope>
    <source>
        <strain evidence="1 2">DSM 29328</strain>
    </source>
</reference>
<accession>A0A2T0RHN1</accession>
<evidence type="ECO:0000313" key="2">
    <source>
        <dbReference type="Proteomes" id="UP000239480"/>
    </source>
</evidence>
<gene>
    <name evidence="1" type="ORF">CLV78_11214</name>
</gene>
<dbReference type="AlphaFoldDB" id="A0A2T0RHN1"/>
<organism evidence="1 2">
    <name type="scientific">Aliiruegeria haliotis</name>
    <dbReference type="NCBI Taxonomy" id="1280846"/>
    <lineage>
        <taxon>Bacteria</taxon>
        <taxon>Pseudomonadati</taxon>
        <taxon>Pseudomonadota</taxon>
        <taxon>Alphaproteobacteria</taxon>
        <taxon>Rhodobacterales</taxon>
        <taxon>Roseobacteraceae</taxon>
        <taxon>Aliiruegeria</taxon>
    </lineage>
</organism>
<comment type="caution">
    <text evidence="1">The sequence shown here is derived from an EMBL/GenBank/DDBJ whole genome shotgun (WGS) entry which is preliminary data.</text>
</comment>
<protein>
    <submittedName>
        <fullName evidence="1">Uncharacterized protein</fullName>
    </submittedName>
</protein>
<evidence type="ECO:0000313" key="1">
    <source>
        <dbReference type="EMBL" id="PRY20641.1"/>
    </source>
</evidence>
<name>A0A2T0RHN1_9RHOB</name>
<dbReference type="Proteomes" id="UP000239480">
    <property type="component" value="Unassembled WGS sequence"/>
</dbReference>
<proteinExistence type="predicted"/>